<dbReference type="KEGG" id="oho:Oweho_1773"/>
<accession>G8R139</accession>
<proteinExistence type="predicted"/>
<keyword evidence="2" id="KW-1185">Reference proteome</keyword>
<dbReference type="Gene3D" id="3.30.420.40">
    <property type="match status" value="2"/>
</dbReference>
<dbReference type="NCBIfam" id="NF007144">
    <property type="entry name" value="PRK09585.2-3"/>
    <property type="match status" value="1"/>
</dbReference>
<evidence type="ECO:0000313" key="2">
    <source>
        <dbReference type="Proteomes" id="UP000005631"/>
    </source>
</evidence>
<dbReference type="eggNOG" id="COG2377">
    <property type="taxonomic scope" value="Bacteria"/>
</dbReference>
<dbReference type="STRING" id="926562.Oweho_1773"/>
<dbReference type="Pfam" id="PF03702">
    <property type="entry name" value="AnmK"/>
    <property type="match status" value="1"/>
</dbReference>
<dbReference type="RefSeq" id="WP_014202110.1">
    <property type="nucleotide sequence ID" value="NC_016599.1"/>
</dbReference>
<reference evidence="1 2" key="1">
    <citation type="journal article" date="2012" name="Stand. Genomic Sci.">
        <title>Genome sequence of the orange-pigmented seawater bacterium Owenweeksia hongkongensis type strain (UST20020801(T)).</title>
        <authorList>
            <person name="Riedel T."/>
            <person name="Held B."/>
            <person name="Nolan M."/>
            <person name="Lucas S."/>
            <person name="Lapidus A."/>
            <person name="Tice H."/>
            <person name="Del Rio T.G."/>
            <person name="Cheng J.F."/>
            <person name="Han C."/>
            <person name="Tapia R."/>
            <person name="Goodwin L.A."/>
            <person name="Pitluck S."/>
            <person name="Liolios K."/>
            <person name="Mavromatis K."/>
            <person name="Pagani I."/>
            <person name="Ivanova N."/>
            <person name="Mikhailova N."/>
            <person name="Pati A."/>
            <person name="Chen A."/>
            <person name="Palaniappan K."/>
            <person name="Rohde M."/>
            <person name="Tindall B.J."/>
            <person name="Detter J.C."/>
            <person name="Goker M."/>
            <person name="Woyke T."/>
            <person name="Bristow J."/>
            <person name="Eisen J.A."/>
            <person name="Markowitz V."/>
            <person name="Hugenholtz P."/>
            <person name="Klenk H.P."/>
            <person name="Kyrpides N.C."/>
        </authorList>
    </citation>
    <scope>NUCLEOTIDE SEQUENCE</scope>
    <source>
        <strain evidence="2">DSM 17368 / JCM 12287 / NRRL B-23963</strain>
    </source>
</reference>
<dbReference type="InterPro" id="IPR005338">
    <property type="entry name" value="Anhydro_N_Ac-Mur_kinase"/>
</dbReference>
<dbReference type="GO" id="GO:0005524">
    <property type="term" value="F:ATP binding"/>
    <property type="evidence" value="ECO:0007669"/>
    <property type="project" value="InterPro"/>
</dbReference>
<dbReference type="EMBL" id="CP003156">
    <property type="protein sequence ID" value="AEV32754.1"/>
    <property type="molecule type" value="Genomic_DNA"/>
</dbReference>
<protein>
    <submittedName>
        <fullName evidence="1">Molecular chaperone</fullName>
    </submittedName>
</protein>
<dbReference type="InterPro" id="IPR043129">
    <property type="entry name" value="ATPase_NBD"/>
</dbReference>
<dbReference type="Proteomes" id="UP000005631">
    <property type="component" value="Chromosome"/>
</dbReference>
<dbReference type="GO" id="GO:0009254">
    <property type="term" value="P:peptidoglycan turnover"/>
    <property type="evidence" value="ECO:0007669"/>
    <property type="project" value="InterPro"/>
</dbReference>
<organism evidence="1 2">
    <name type="scientific">Owenweeksia hongkongensis (strain DSM 17368 / CIP 108786 / JCM 12287 / NRRL B-23963 / UST20020801)</name>
    <dbReference type="NCBI Taxonomy" id="926562"/>
    <lineage>
        <taxon>Bacteria</taxon>
        <taxon>Pseudomonadati</taxon>
        <taxon>Bacteroidota</taxon>
        <taxon>Flavobacteriia</taxon>
        <taxon>Flavobacteriales</taxon>
        <taxon>Owenweeksiaceae</taxon>
        <taxon>Owenweeksia</taxon>
    </lineage>
</organism>
<dbReference type="PANTHER" id="PTHR30605:SF0">
    <property type="entry name" value="ANHYDRO-N-ACETYLMURAMIC ACID KINASE"/>
    <property type="match status" value="1"/>
</dbReference>
<dbReference type="SUPFAM" id="SSF53067">
    <property type="entry name" value="Actin-like ATPase domain"/>
    <property type="match status" value="1"/>
</dbReference>
<dbReference type="OrthoDB" id="9763949at2"/>
<dbReference type="HOGENOM" id="CLU_038782_2_0_10"/>
<sequence>MKAIGLMSGTSLDGLDICLCDFTEKDGIWAFSILKAETIPYNPQWQERLTYNGSLSANELLALDHDYGILLGNMLQGFLQKNNIDAKSLSLISSHGHTYYHRPEQGFTFQLGNGPELFSKFQIPVVCDFRRQDVAMGGQGAPLVPIGDQLLFHKNAACLNFGGFANISFAENESRTAFDICPVNFVLNDLAKELGYDYDYQGLLASKGKVDMELLKKLNDLPFYKMKHPKSLGAEWVNENVFPLIENSGLGIFEKLRTMTEHVAIQVTDILNRYQIKNCMITGGGAYNAHLIQLIRSKTNCLIHIPEKEIVEYKEAVIFAFMGVLRWQKKNNVIGTVTGAPHSHSSGIIYS</sequence>
<dbReference type="PANTHER" id="PTHR30605">
    <property type="entry name" value="ANHYDRO-N-ACETYLMURAMIC ACID KINASE"/>
    <property type="match status" value="1"/>
</dbReference>
<dbReference type="PATRIC" id="fig|926562.3.peg.1776"/>
<name>G8R139_OWEHD</name>
<dbReference type="AlphaFoldDB" id="G8R139"/>
<dbReference type="GO" id="GO:0006040">
    <property type="term" value="P:amino sugar metabolic process"/>
    <property type="evidence" value="ECO:0007669"/>
    <property type="project" value="InterPro"/>
</dbReference>
<evidence type="ECO:0000313" key="1">
    <source>
        <dbReference type="EMBL" id="AEV32754.1"/>
    </source>
</evidence>
<dbReference type="GO" id="GO:0016773">
    <property type="term" value="F:phosphotransferase activity, alcohol group as acceptor"/>
    <property type="evidence" value="ECO:0007669"/>
    <property type="project" value="InterPro"/>
</dbReference>
<gene>
    <name evidence="1" type="ordered locus">Oweho_1773</name>
</gene>